<dbReference type="EMBL" id="PQXL01000228">
    <property type="protein sequence ID" value="THV48787.1"/>
    <property type="molecule type" value="Genomic_DNA"/>
</dbReference>
<evidence type="ECO:0000313" key="1">
    <source>
        <dbReference type="EMBL" id="THV48787.1"/>
    </source>
</evidence>
<keyword evidence="2" id="KW-1185">Reference proteome</keyword>
<organism evidence="1 2">
    <name type="scientific">Botrytis galanthina</name>
    <dbReference type="NCBI Taxonomy" id="278940"/>
    <lineage>
        <taxon>Eukaryota</taxon>
        <taxon>Fungi</taxon>
        <taxon>Dikarya</taxon>
        <taxon>Ascomycota</taxon>
        <taxon>Pezizomycotina</taxon>
        <taxon>Leotiomycetes</taxon>
        <taxon>Helotiales</taxon>
        <taxon>Sclerotiniaceae</taxon>
        <taxon>Botrytis</taxon>
    </lineage>
</organism>
<comment type="caution">
    <text evidence="1">The sequence shown here is derived from an EMBL/GenBank/DDBJ whole genome shotgun (WGS) entry which is preliminary data.</text>
</comment>
<sequence length="61" mass="7220">MVTKKKRDPQQLLCKDPESLFFRPSSLWENKLRRVFKLEFVISQIILQNKVGTRFAAGLLR</sequence>
<dbReference type="Proteomes" id="UP000308671">
    <property type="component" value="Unassembled WGS sequence"/>
</dbReference>
<evidence type="ECO:0000313" key="2">
    <source>
        <dbReference type="Proteomes" id="UP000308671"/>
    </source>
</evidence>
<name>A0A4S8QU21_9HELO</name>
<gene>
    <name evidence="1" type="ORF">BGAL_0228g00210</name>
</gene>
<reference evidence="1 2" key="1">
    <citation type="submission" date="2017-12" db="EMBL/GenBank/DDBJ databases">
        <title>Comparative genomics of Botrytis spp.</title>
        <authorList>
            <person name="Valero-Jimenez C.A."/>
            <person name="Tapia P."/>
            <person name="Veloso J."/>
            <person name="Silva-Moreno E."/>
            <person name="Staats M."/>
            <person name="Valdes J.H."/>
            <person name="Van Kan J.A.L."/>
        </authorList>
    </citation>
    <scope>NUCLEOTIDE SEQUENCE [LARGE SCALE GENOMIC DNA]</scope>
    <source>
        <strain evidence="1 2">MUCL435</strain>
    </source>
</reference>
<proteinExistence type="predicted"/>
<accession>A0A4S8QU21</accession>
<protein>
    <submittedName>
        <fullName evidence="1">Uncharacterized protein</fullName>
    </submittedName>
</protein>
<dbReference type="AlphaFoldDB" id="A0A4S8QU21"/>